<dbReference type="AlphaFoldDB" id="A0A3E4Z6Z8"/>
<accession>A0A3E4Z6Z8</accession>
<dbReference type="EMBL" id="QSTW01000013">
    <property type="protein sequence ID" value="RGM90297.1"/>
    <property type="molecule type" value="Genomic_DNA"/>
</dbReference>
<name>A0A3E4Z6Z8_9BACT</name>
<evidence type="ECO:0000313" key="2">
    <source>
        <dbReference type="Proteomes" id="UP000260814"/>
    </source>
</evidence>
<reference evidence="1 2" key="1">
    <citation type="submission" date="2018-08" db="EMBL/GenBank/DDBJ databases">
        <title>A genome reference for cultivated species of the human gut microbiota.</title>
        <authorList>
            <person name="Zou Y."/>
            <person name="Xue W."/>
            <person name="Luo G."/>
        </authorList>
    </citation>
    <scope>NUCLEOTIDE SEQUENCE [LARGE SCALE GENOMIC DNA]</scope>
    <source>
        <strain evidence="1 2">OM06-2</strain>
    </source>
</reference>
<comment type="caution">
    <text evidence="1">The sequence shown here is derived from an EMBL/GenBank/DDBJ whole genome shotgun (WGS) entry which is preliminary data.</text>
</comment>
<evidence type="ECO:0000313" key="1">
    <source>
        <dbReference type="EMBL" id="RGM90297.1"/>
    </source>
</evidence>
<protein>
    <submittedName>
        <fullName evidence="1">Uncharacterized protein</fullName>
    </submittedName>
</protein>
<organism evidence="1 2">
    <name type="scientific">Phocaeicola plebeius</name>
    <dbReference type="NCBI Taxonomy" id="310297"/>
    <lineage>
        <taxon>Bacteria</taxon>
        <taxon>Pseudomonadati</taxon>
        <taxon>Bacteroidota</taxon>
        <taxon>Bacteroidia</taxon>
        <taxon>Bacteroidales</taxon>
        <taxon>Bacteroidaceae</taxon>
        <taxon>Phocaeicola</taxon>
    </lineage>
</organism>
<dbReference type="Proteomes" id="UP000260814">
    <property type="component" value="Unassembled WGS sequence"/>
</dbReference>
<sequence>MRYHGNYEYQVIYLAGYEGDKPLYAYGWFNPKEWEKYFIDTMGENEYPDAARIASTCCMENGKEWLDDVKNFPQYMLSDILSYYGYDGVFGGNYYGDFYTVPQIRKRLNRALS</sequence>
<gene>
    <name evidence="1" type="ORF">DXB87_10375</name>
</gene>
<proteinExistence type="predicted"/>